<dbReference type="PANTHER" id="PTHR43000">
    <property type="entry name" value="DTDP-D-GLUCOSE 4,6-DEHYDRATASE-RELATED"/>
    <property type="match status" value="1"/>
</dbReference>
<dbReference type="EMBL" id="LN890655">
    <property type="protein sequence ID" value="CUS05489.2"/>
    <property type="molecule type" value="Genomic_DNA"/>
</dbReference>
<gene>
    <name evidence="3" type="ORF">CFX0092_A3611</name>
</gene>
<accession>A0A160T792</accession>
<sequence length="301" mass="32058">MNRPRVLLTGATGFIARALIPRLLDQADVTLLLLEEFGSGAPLPATVRAVRSRVDAVYADLRNYQLTARAVRQARPDRVIHLAAVGVDDPFLSVSTALSHNVSGTINLLRACFEADGLDVQQLITARTPGERSAMNVYAASKAAAWAFGEMYARTAGWPIHGAMIYQTYGPEQPPNFFIPSALRAARAGEEFPMTTGTQEKDWIHVDDVVGGFLATLGADLPPGETVELGCGRSVSLLAVAHQLYDLTGKGGRPRPGALPSRPGEEPQQIADAERTAALIGWRAGISLNDGLARLVNSPGG</sequence>
<keyword evidence="3" id="KW-0456">Lyase</keyword>
<evidence type="ECO:0000259" key="2">
    <source>
        <dbReference type="Pfam" id="PF01370"/>
    </source>
</evidence>
<dbReference type="Proteomes" id="UP000215027">
    <property type="component" value="Chromosome I"/>
</dbReference>
<dbReference type="InterPro" id="IPR036291">
    <property type="entry name" value="NAD(P)-bd_dom_sf"/>
</dbReference>
<dbReference type="AlphaFoldDB" id="A0A160T792"/>
<dbReference type="EC" id="4.2.1.46" evidence="3"/>
<dbReference type="SUPFAM" id="SSF51735">
    <property type="entry name" value="NAD(P)-binding Rossmann-fold domains"/>
    <property type="match status" value="1"/>
</dbReference>
<evidence type="ECO:0000313" key="3">
    <source>
        <dbReference type="EMBL" id="CUS05489.2"/>
    </source>
</evidence>
<dbReference type="Pfam" id="PF01370">
    <property type="entry name" value="Epimerase"/>
    <property type="match status" value="1"/>
</dbReference>
<organism evidence="3 4">
    <name type="scientific">Candidatus Promineifilum breve</name>
    <dbReference type="NCBI Taxonomy" id="1806508"/>
    <lineage>
        <taxon>Bacteria</taxon>
        <taxon>Bacillati</taxon>
        <taxon>Chloroflexota</taxon>
        <taxon>Ardenticatenia</taxon>
        <taxon>Candidatus Promineifilales</taxon>
        <taxon>Candidatus Promineifilaceae</taxon>
        <taxon>Candidatus Promineifilum</taxon>
    </lineage>
</organism>
<dbReference type="KEGG" id="pbf:CFX0092_A3611"/>
<protein>
    <submittedName>
        <fullName evidence="3">dTDP-glucose 4,6-dehydratase</fullName>
        <ecNumber evidence="3">4.2.1.46</ecNumber>
    </submittedName>
</protein>
<evidence type="ECO:0000313" key="4">
    <source>
        <dbReference type="Proteomes" id="UP000215027"/>
    </source>
</evidence>
<dbReference type="GO" id="GO:0008460">
    <property type="term" value="F:dTDP-glucose 4,6-dehydratase activity"/>
    <property type="evidence" value="ECO:0007669"/>
    <property type="project" value="UniProtKB-EC"/>
</dbReference>
<dbReference type="OrthoDB" id="9803061at2"/>
<dbReference type="RefSeq" id="WP_095044698.1">
    <property type="nucleotide sequence ID" value="NZ_LN890655.1"/>
</dbReference>
<comment type="similarity">
    <text evidence="1">Belongs to the NAD(P)-dependent epimerase/dehydratase family.</text>
</comment>
<keyword evidence="4" id="KW-1185">Reference proteome</keyword>
<proteinExistence type="inferred from homology"/>
<reference evidence="3" key="1">
    <citation type="submission" date="2016-01" db="EMBL/GenBank/DDBJ databases">
        <authorList>
            <person name="Mcilroy J.S."/>
            <person name="Karst M S."/>
            <person name="Albertsen M."/>
        </authorList>
    </citation>
    <scope>NUCLEOTIDE SEQUENCE</scope>
    <source>
        <strain evidence="3">Cfx-K</strain>
    </source>
</reference>
<evidence type="ECO:0000256" key="1">
    <source>
        <dbReference type="ARBA" id="ARBA00007637"/>
    </source>
</evidence>
<name>A0A160T792_9CHLR</name>
<feature type="domain" description="NAD-dependent epimerase/dehydratase" evidence="2">
    <location>
        <begin position="6"/>
        <end position="230"/>
    </location>
</feature>
<dbReference type="Gene3D" id="3.40.50.720">
    <property type="entry name" value="NAD(P)-binding Rossmann-like Domain"/>
    <property type="match status" value="1"/>
</dbReference>
<dbReference type="InterPro" id="IPR001509">
    <property type="entry name" value="Epimerase_deHydtase"/>
</dbReference>